<dbReference type="Proteomes" id="UP001140949">
    <property type="component" value="Unassembled WGS sequence"/>
</dbReference>
<protein>
    <submittedName>
        <fullName evidence="1">Uncharacterized protein</fullName>
    </submittedName>
</protein>
<comment type="caution">
    <text evidence="1">The sequence shown here is derived from an EMBL/GenBank/DDBJ whole genome shotgun (WGS) entry which is preliminary data.</text>
</comment>
<reference evidence="1" key="2">
    <citation type="submission" date="2023-04" db="EMBL/GenBank/DDBJ databases">
        <authorList>
            <person name="Bruccoleri R.E."/>
            <person name="Oakeley E.J."/>
            <person name="Faust A.-M."/>
            <person name="Dessus-Babus S."/>
            <person name="Altorfer M."/>
            <person name="Burckhardt D."/>
            <person name="Oertli M."/>
            <person name="Naumann U."/>
            <person name="Petersen F."/>
            <person name="Wong J."/>
        </authorList>
    </citation>
    <scope>NUCLEOTIDE SEQUENCE</scope>
    <source>
        <strain evidence="1">GSM-AAB239-AS_SAM_17_03QT</strain>
        <tissue evidence="1">Leaf</tissue>
    </source>
</reference>
<sequence length="99" mass="10230">MAAAAAVARATLARSTASTSSSLRLHLRTIVSPSSPSSSPASSISRLRRPISNFRRESLALGSMLPIHSAVAAARLVSKLPAEANASSLGRFANYVSPI</sequence>
<organism evidence="1 3">
    <name type="scientific">Iris pallida</name>
    <name type="common">Sweet iris</name>
    <dbReference type="NCBI Taxonomy" id="29817"/>
    <lineage>
        <taxon>Eukaryota</taxon>
        <taxon>Viridiplantae</taxon>
        <taxon>Streptophyta</taxon>
        <taxon>Embryophyta</taxon>
        <taxon>Tracheophyta</taxon>
        <taxon>Spermatophyta</taxon>
        <taxon>Magnoliopsida</taxon>
        <taxon>Liliopsida</taxon>
        <taxon>Asparagales</taxon>
        <taxon>Iridaceae</taxon>
        <taxon>Iridoideae</taxon>
        <taxon>Irideae</taxon>
        <taxon>Iris</taxon>
    </lineage>
</organism>
<gene>
    <name evidence="1" type="ORF">M6B38_139025</name>
    <name evidence="2" type="ORF">M6B38_251990</name>
</gene>
<evidence type="ECO:0000313" key="2">
    <source>
        <dbReference type="EMBL" id="KAJ6852995.1"/>
    </source>
</evidence>
<evidence type="ECO:0000313" key="3">
    <source>
        <dbReference type="Proteomes" id="UP001140949"/>
    </source>
</evidence>
<dbReference type="AlphaFoldDB" id="A0AAX6FC91"/>
<proteinExistence type="predicted"/>
<dbReference type="EMBL" id="JANAVB010029819">
    <property type="protein sequence ID" value="KAJ6814024.1"/>
    <property type="molecule type" value="Genomic_DNA"/>
</dbReference>
<keyword evidence="3" id="KW-1185">Reference proteome</keyword>
<accession>A0AAX6FC91</accession>
<name>A0AAX6FC91_IRIPA</name>
<evidence type="ECO:0000313" key="1">
    <source>
        <dbReference type="EMBL" id="KAJ6814024.1"/>
    </source>
</evidence>
<dbReference type="EMBL" id="JANAVB010001200">
    <property type="protein sequence ID" value="KAJ6852995.1"/>
    <property type="molecule type" value="Genomic_DNA"/>
</dbReference>
<reference evidence="1" key="1">
    <citation type="journal article" date="2023" name="GigaByte">
        <title>Genome assembly of the bearded iris, Iris pallida Lam.</title>
        <authorList>
            <person name="Bruccoleri R.E."/>
            <person name="Oakeley E.J."/>
            <person name="Faust A.M.E."/>
            <person name="Altorfer M."/>
            <person name="Dessus-Babus S."/>
            <person name="Burckhardt D."/>
            <person name="Oertli M."/>
            <person name="Naumann U."/>
            <person name="Petersen F."/>
            <person name="Wong J."/>
        </authorList>
    </citation>
    <scope>NUCLEOTIDE SEQUENCE</scope>
    <source>
        <strain evidence="1">GSM-AAB239-AS_SAM_17_03QT</strain>
    </source>
</reference>